<comment type="subcellular location">
    <subcellularLocation>
        <location evidence="1">Membrane</location>
        <topology evidence="1">Multi-pass membrane protein</topology>
    </subcellularLocation>
</comment>
<evidence type="ECO:0000256" key="1">
    <source>
        <dbReference type="ARBA" id="ARBA00004141"/>
    </source>
</evidence>
<reference evidence="7 8" key="1">
    <citation type="journal article" date="2021" name="Sci. Rep.">
        <title>The distribution of antibiotic resistance genes in chicken gut microbiota commensals.</title>
        <authorList>
            <person name="Juricova H."/>
            <person name="Matiasovicova J."/>
            <person name="Kubasova T."/>
            <person name="Cejkova D."/>
            <person name="Rychlik I."/>
        </authorList>
    </citation>
    <scope>NUCLEOTIDE SEQUENCE [LARGE SCALE GENOMIC DNA]</scope>
    <source>
        <strain evidence="7 8">An537</strain>
    </source>
</reference>
<organism evidence="7 8">
    <name type="scientific">Veillonella magna</name>
    <dbReference type="NCBI Taxonomy" id="464322"/>
    <lineage>
        <taxon>Bacteria</taxon>
        <taxon>Bacillati</taxon>
        <taxon>Bacillota</taxon>
        <taxon>Negativicutes</taxon>
        <taxon>Veillonellales</taxon>
        <taxon>Veillonellaceae</taxon>
        <taxon>Veillonella</taxon>
    </lineage>
</organism>
<evidence type="ECO:0000259" key="6">
    <source>
        <dbReference type="Pfam" id="PF05154"/>
    </source>
</evidence>
<comment type="caution">
    <text evidence="7">The sequence shown here is derived from an EMBL/GenBank/DDBJ whole genome shotgun (WGS) entry which is preliminary data.</text>
</comment>
<evidence type="ECO:0000256" key="3">
    <source>
        <dbReference type="ARBA" id="ARBA00022989"/>
    </source>
</evidence>
<feature type="transmembrane region" description="Helical" evidence="5">
    <location>
        <begin position="9"/>
        <end position="27"/>
    </location>
</feature>
<evidence type="ECO:0000313" key="8">
    <source>
        <dbReference type="Proteomes" id="UP000707138"/>
    </source>
</evidence>
<sequence length="85" mass="9968">MKAASKKDTAIAYLCWFLVGVHYFYLGKPIINILYWITGGGFLIWMFIDLFRIPGMVRRYNYKKLEEAIAEAKELYPSEHITIES</sequence>
<keyword evidence="4 5" id="KW-0472">Membrane</keyword>
<keyword evidence="2 5" id="KW-0812">Transmembrane</keyword>
<keyword evidence="3 5" id="KW-1133">Transmembrane helix</keyword>
<dbReference type="EMBL" id="JACJLA010000011">
    <property type="protein sequence ID" value="MBM6913031.1"/>
    <property type="molecule type" value="Genomic_DNA"/>
</dbReference>
<evidence type="ECO:0000256" key="2">
    <source>
        <dbReference type="ARBA" id="ARBA00022692"/>
    </source>
</evidence>
<feature type="domain" description="TM2" evidence="6">
    <location>
        <begin position="5"/>
        <end position="51"/>
    </location>
</feature>
<evidence type="ECO:0000313" key="7">
    <source>
        <dbReference type="EMBL" id="MBM6913031.1"/>
    </source>
</evidence>
<evidence type="ECO:0000256" key="5">
    <source>
        <dbReference type="SAM" id="Phobius"/>
    </source>
</evidence>
<dbReference type="Proteomes" id="UP000707138">
    <property type="component" value="Unassembled WGS sequence"/>
</dbReference>
<feature type="transmembrane region" description="Helical" evidence="5">
    <location>
        <begin position="33"/>
        <end position="53"/>
    </location>
</feature>
<dbReference type="Pfam" id="PF05154">
    <property type="entry name" value="TM2"/>
    <property type="match status" value="1"/>
</dbReference>
<dbReference type="InterPro" id="IPR050932">
    <property type="entry name" value="TM2D1-3-like"/>
</dbReference>
<gene>
    <name evidence="7" type="ORF">H6A01_06825</name>
</gene>
<name>A0ABS2GFV8_9FIRM</name>
<dbReference type="PANTHER" id="PTHR21016">
    <property type="entry name" value="BETA-AMYLOID BINDING PROTEIN-RELATED"/>
    <property type="match status" value="1"/>
</dbReference>
<dbReference type="InterPro" id="IPR007829">
    <property type="entry name" value="TM2"/>
</dbReference>
<keyword evidence="8" id="KW-1185">Reference proteome</keyword>
<evidence type="ECO:0000256" key="4">
    <source>
        <dbReference type="ARBA" id="ARBA00023136"/>
    </source>
</evidence>
<accession>A0ABS2GFV8</accession>
<proteinExistence type="predicted"/>
<protein>
    <submittedName>
        <fullName evidence="7">TM2 domain-containing protein</fullName>
    </submittedName>
</protein>
<dbReference type="PANTHER" id="PTHR21016:SF25">
    <property type="entry name" value="TM2 DOMAIN-CONTAINING PROTEIN DDB_G0277895-RELATED"/>
    <property type="match status" value="1"/>
</dbReference>